<feature type="transmembrane region" description="Helical" evidence="1">
    <location>
        <begin position="6"/>
        <end position="25"/>
    </location>
</feature>
<protein>
    <recommendedName>
        <fullName evidence="2">DUF2726 domain-containing protein</fullName>
    </recommendedName>
</protein>
<proteinExistence type="predicted"/>
<accession>A0A0N9W1Y0</accession>
<dbReference type="Pfam" id="PF10881">
    <property type="entry name" value="DUF2726"/>
    <property type="match status" value="1"/>
</dbReference>
<dbReference type="Proteomes" id="UP000064939">
    <property type="component" value="Chromosome"/>
</dbReference>
<gene>
    <name evidence="3" type="ORF">AOY20_08100</name>
</gene>
<keyword evidence="1" id="KW-1133">Transmembrane helix</keyword>
<dbReference type="RefSeq" id="WP_054582563.1">
    <property type="nucleotide sequence ID" value="NZ_CP012808.1"/>
</dbReference>
<dbReference type="KEGG" id="aei:AOY20_08100"/>
<keyword evidence="1" id="KW-0812">Transmembrane</keyword>
<name>A0A0N9W1Y0_9GAMM</name>
<reference evidence="3 4" key="1">
    <citation type="journal article" date="2015" name="Int. J. Syst. Evol. Microbiol.">
        <title>Acinetobacter equi sp. nov. isolated from horse faeces.</title>
        <authorList>
            <person name="Poppel M.T."/>
            <person name="Skiebe E."/>
            <person name="Laue M."/>
            <person name="Bergmann H."/>
            <person name="Ebersberger I."/>
            <person name="Garn T."/>
            <person name="Fruth A."/>
            <person name="Baumgardt S."/>
            <person name="Busse H.J."/>
            <person name="Wilharm G."/>
        </authorList>
    </citation>
    <scope>NUCLEOTIDE SEQUENCE [LARGE SCALE GENOMIC DNA]</scope>
    <source>
        <strain evidence="3 4">114</strain>
    </source>
</reference>
<evidence type="ECO:0000313" key="3">
    <source>
        <dbReference type="EMBL" id="ALH96694.1"/>
    </source>
</evidence>
<evidence type="ECO:0000256" key="1">
    <source>
        <dbReference type="SAM" id="Phobius"/>
    </source>
</evidence>
<dbReference type="InterPro" id="IPR024402">
    <property type="entry name" value="DUF2726"/>
</dbReference>
<organism evidence="3 4">
    <name type="scientific">Acinetobacter equi</name>
    <dbReference type="NCBI Taxonomy" id="1324350"/>
    <lineage>
        <taxon>Bacteria</taxon>
        <taxon>Pseudomonadati</taxon>
        <taxon>Pseudomonadota</taxon>
        <taxon>Gammaproteobacteria</taxon>
        <taxon>Moraxellales</taxon>
        <taxon>Moraxellaceae</taxon>
        <taxon>Acinetobacter</taxon>
    </lineage>
</organism>
<dbReference type="AlphaFoldDB" id="A0A0N9W1Y0"/>
<evidence type="ECO:0000313" key="4">
    <source>
        <dbReference type="Proteomes" id="UP000064939"/>
    </source>
</evidence>
<dbReference type="EMBL" id="CP012808">
    <property type="protein sequence ID" value="ALH96694.1"/>
    <property type="molecule type" value="Genomic_DNA"/>
</dbReference>
<sequence length="160" mass="18585">MPNFISTLFFSVGCIASLALLFLIFRQYFSSRQQFYPKRIITAYEAKMFTRLKQSFPEYDVLAQVAFSALITNKNYKVRAKFNRKVTDFVIIDRHTNVIAIVELDDPSHIGKEKEDAERDAMLFEAGYIVYRYTEIPSVQVLRKDIMPNKSKSFLNTLTG</sequence>
<keyword evidence="1" id="KW-0472">Membrane</keyword>
<dbReference type="STRING" id="1324350.AOY20_08100"/>
<evidence type="ECO:0000259" key="2">
    <source>
        <dbReference type="Pfam" id="PF10881"/>
    </source>
</evidence>
<feature type="domain" description="DUF2726" evidence="2">
    <location>
        <begin position="39"/>
        <end position="145"/>
    </location>
</feature>
<keyword evidence="4" id="KW-1185">Reference proteome</keyword>